<protein>
    <submittedName>
        <fullName evidence="2">LigA protein</fullName>
    </submittedName>
</protein>
<proteinExistence type="predicted"/>
<feature type="compositionally biased region" description="Low complexity" evidence="1">
    <location>
        <begin position="380"/>
        <end position="389"/>
    </location>
</feature>
<dbReference type="EMBL" id="GG657754">
    <property type="protein sequence ID" value="EFL28696.1"/>
    <property type="molecule type" value="Genomic_DNA"/>
</dbReference>
<accession>D9WWS0</accession>
<dbReference type="HOGENOM" id="CLU_662078_0_0_11"/>
<feature type="compositionally biased region" description="Basic residues" evidence="1">
    <location>
        <begin position="106"/>
        <end position="120"/>
    </location>
</feature>
<feature type="region of interest" description="Disordered" evidence="1">
    <location>
        <begin position="1"/>
        <end position="149"/>
    </location>
</feature>
<dbReference type="Proteomes" id="UP000003963">
    <property type="component" value="Unassembled WGS sequence"/>
</dbReference>
<feature type="region of interest" description="Disordered" evidence="1">
    <location>
        <begin position="262"/>
        <end position="285"/>
    </location>
</feature>
<evidence type="ECO:0000256" key="1">
    <source>
        <dbReference type="SAM" id="MobiDB-lite"/>
    </source>
</evidence>
<dbReference type="STRING" id="457427.SSOG_08410"/>
<dbReference type="AlphaFoldDB" id="D9WWS0"/>
<keyword evidence="3" id="KW-1185">Reference proteome</keyword>
<feature type="compositionally biased region" description="Basic and acidic residues" evidence="1">
    <location>
        <begin position="405"/>
        <end position="415"/>
    </location>
</feature>
<evidence type="ECO:0000313" key="2">
    <source>
        <dbReference type="EMBL" id="EFL28696.1"/>
    </source>
</evidence>
<gene>
    <name evidence="2" type="ORF">SSOG_08410</name>
</gene>
<feature type="compositionally biased region" description="Basic and acidic residues" evidence="1">
    <location>
        <begin position="56"/>
        <end position="68"/>
    </location>
</feature>
<sequence>MPDRTQRKVTGERSRSGALRSACVSGSGGRPSGGRGHRPPLRRGGGRLRGRPGRGTRRDGRSDRRPAEPGRCGRGVGERGRHQYALPPHHPGGAAGPGPPAAVCRGRPRPHQSRPRHAAHGRSGEGRADVSDEMSDGTQQQPHRASPRNVPGLLLSLQQDRFSGAVSIAGSIGGTIHLHRGTIRAIETPGAPTAEALLLKSRRIGEPEWDAACTAAGPDGPLDTTLVDQGHISAAELEIVCVGALYDAAFVMALSTPDSWQVDREAPTPRLSHREGTDPRRLTEETSRRVRLLAKSLGSVREFGQERVRPSARATAGIGRLSARYRDILLSADGRRSPRDIAFALGRGVYPVLLDISRMKALQLIHSRSPRSLRPPRPALRPATPAAEPAAPPRPPTGGGLPRRTPADRRPESTG</sequence>
<evidence type="ECO:0000313" key="3">
    <source>
        <dbReference type="Proteomes" id="UP000003963"/>
    </source>
</evidence>
<feature type="compositionally biased region" description="Basic and acidic residues" evidence="1">
    <location>
        <begin position="1"/>
        <end position="15"/>
    </location>
</feature>
<reference evidence="2 3" key="1">
    <citation type="submission" date="2009-02" db="EMBL/GenBank/DDBJ databases">
        <title>Annotation of Streptomyces hygroscopicus strain ATCC 53653.</title>
        <authorList>
            <consortium name="The Broad Institute Genome Sequencing Platform"/>
            <consortium name="Broad Institute Microbial Sequencing Center"/>
            <person name="Fischbach M."/>
            <person name="Godfrey P."/>
            <person name="Ward D."/>
            <person name="Young S."/>
            <person name="Zeng Q."/>
            <person name="Koehrsen M."/>
            <person name="Alvarado L."/>
            <person name="Berlin A.M."/>
            <person name="Bochicchio J."/>
            <person name="Borenstein D."/>
            <person name="Chapman S.B."/>
            <person name="Chen Z."/>
            <person name="Engels R."/>
            <person name="Freedman E."/>
            <person name="Gellesch M."/>
            <person name="Goldberg J."/>
            <person name="Griggs A."/>
            <person name="Gujja S."/>
            <person name="Heilman E.R."/>
            <person name="Heiman D.I."/>
            <person name="Hepburn T.A."/>
            <person name="Howarth C."/>
            <person name="Jen D."/>
            <person name="Larson L."/>
            <person name="Lewis B."/>
            <person name="Mehta T."/>
            <person name="Park D."/>
            <person name="Pearson M."/>
            <person name="Richards J."/>
            <person name="Roberts A."/>
            <person name="Saif S."/>
            <person name="Shea T.D."/>
            <person name="Shenoy N."/>
            <person name="Sisk P."/>
            <person name="Stolte C."/>
            <person name="Sykes S.N."/>
            <person name="Thomson T."/>
            <person name="Walk T."/>
            <person name="White J."/>
            <person name="Yandava C."/>
            <person name="Straight P."/>
            <person name="Clardy J."/>
            <person name="Hung D."/>
            <person name="Kolter R."/>
            <person name="Mekalanos J."/>
            <person name="Walker S."/>
            <person name="Walsh C.T."/>
            <person name="Wieland-Brown L.C."/>
            <person name="Haas B."/>
            <person name="Nusbaum C."/>
            <person name="Birren B."/>
        </authorList>
    </citation>
    <scope>NUCLEOTIDE SEQUENCE [LARGE SCALE GENOMIC DNA]</scope>
    <source>
        <strain evidence="2 3">ATCC 53653</strain>
    </source>
</reference>
<name>D9WWS0_9ACTN</name>
<feature type="region of interest" description="Disordered" evidence="1">
    <location>
        <begin position="367"/>
        <end position="415"/>
    </location>
</feature>
<feature type="compositionally biased region" description="Basic residues" evidence="1">
    <location>
        <begin position="35"/>
        <end position="55"/>
    </location>
</feature>
<organism evidence="2 3">
    <name type="scientific">Streptomyces himastatinicus ATCC 53653</name>
    <dbReference type="NCBI Taxonomy" id="457427"/>
    <lineage>
        <taxon>Bacteria</taxon>
        <taxon>Bacillati</taxon>
        <taxon>Actinomycetota</taxon>
        <taxon>Actinomycetes</taxon>
        <taxon>Kitasatosporales</taxon>
        <taxon>Streptomycetaceae</taxon>
        <taxon>Streptomyces</taxon>
        <taxon>Streptomyces violaceusniger group</taxon>
    </lineage>
</organism>